<dbReference type="Pfam" id="PF13456">
    <property type="entry name" value="RVT_3"/>
    <property type="match status" value="1"/>
</dbReference>
<accession>A0A7J8LQT9</accession>
<keyword evidence="3" id="KW-1185">Reference proteome</keyword>
<dbReference type="GO" id="GO:0004523">
    <property type="term" value="F:RNA-DNA hybrid ribonuclease activity"/>
    <property type="evidence" value="ECO:0007669"/>
    <property type="project" value="InterPro"/>
</dbReference>
<evidence type="ECO:0000313" key="2">
    <source>
        <dbReference type="EMBL" id="MBA0554763.1"/>
    </source>
</evidence>
<proteinExistence type="predicted"/>
<feature type="domain" description="RNase H type-1" evidence="1">
    <location>
        <begin position="208"/>
        <end position="274"/>
    </location>
</feature>
<protein>
    <recommendedName>
        <fullName evidence="1">RNase H type-1 domain-containing protein</fullName>
    </recommendedName>
</protein>
<dbReference type="Gene3D" id="3.30.420.10">
    <property type="entry name" value="Ribonuclease H-like superfamily/Ribonuclease H"/>
    <property type="match status" value="1"/>
</dbReference>
<sequence length="274" mass="31422">MDLDNEYYIIKFQAKADFEKVLAEDLKLGINFINKMDVSWVKVLHAKYKVTERFLSGVSLNQCSHVWRSMMSIWEDLKENVAWRIGSGRDVKFWIDSWLGTLVRYYCTQTTPSFLEATIFGMVTTLLANEKRCRHQLMDDSSRQICGNVLESIEHVSRECPLAQAVLVKEIKWEIIFASTLWRLWKVRNLAVFTGQNLNGESDHFKLNMDGGVDVNSRNAMASGLIRCSNGNWVLGYGRIMGVHLVLDVELQAIIDGMNMAWDIGMCHLIVECD</sequence>
<comment type="caution">
    <text evidence="2">The sequence shown here is derived from an EMBL/GenBank/DDBJ whole genome shotgun (WGS) entry which is preliminary data.</text>
</comment>
<dbReference type="PANTHER" id="PTHR47723:SF13">
    <property type="entry name" value="PUTATIVE-RELATED"/>
    <property type="match status" value="1"/>
</dbReference>
<dbReference type="AlphaFoldDB" id="A0A7J8LQT9"/>
<dbReference type="InterPro" id="IPR002156">
    <property type="entry name" value="RNaseH_domain"/>
</dbReference>
<evidence type="ECO:0000313" key="3">
    <source>
        <dbReference type="Proteomes" id="UP000593572"/>
    </source>
</evidence>
<dbReference type="GO" id="GO:0003676">
    <property type="term" value="F:nucleic acid binding"/>
    <property type="evidence" value="ECO:0007669"/>
    <property type="project" value="InterPro"/>
</dbReference>
<reference evidence="2 3" key="1">
    <citation type="journal article" date="2019" name="Genome Biol. Evol.">
        <title>Insights into the evolution of the New World diploid cottons (Gossypium, subgenus Houzingenia) based on genome sequencing.</title>
        <authorList>
            <person name="Grover C.E."/>
            <person name="Arick M.A. 2nd"/>
            <person name="Thrash A."/>
            <person name="Conover J.L."/>
            <person name="Sanders W.S."/>
            <person name="Peterson D.G."/>
            <person name="Frelichowski J.E."/>
            <person name="Scheffler J.A."/>
            <person name="Scheffler B.E."/>
            <person name="Wendel J.F."/>
        </authorList>
    </citation>
    <scope>NUCLEOTIDE SEQUENCE [LARGE SCALE GENOMIC DNA]</scope>
    <source>
        <strain evidence="2">157</strain>
        <tissue evidence="2">Leaf</tissue>
    </source>
</reference>
<dbReference type="EMBL" id="JABEZX010000004">
    <property type="protein sequence ID" value="MBA0554763.1"/>
    <property type="molecule type" value="Genomic_DNA"/>
</dbReference>
<evidence type="ECO:0000259" key="1">
    <source>
        <dbReference type="Pfam" id="PF13456"/>
    </source>
</evidence>
<dbReference type="Proteomes" id="UP000593572">
    <property type="component" value="Unassembled WGS sequence"/>
</dbReference>
<name>A0A7J8LQT9_9ROSI</name>
<dbReference type="PANTHER" id="PTHR47723">
    <property type="entry name" value="OS05G0353850 PROTEIN"/>
    <property type="match status" value="1"/>
</dbReference>
<dbReference type="InterPro" id="IPR053151">
    <property type="entry name" value="RNase_H-like"/>
</dbReference>
<gene>
    <name evidence="2" type="ORF">Golob_013849</name>
</gene>
<organism evidence="2 3">
    <name type="scientific">Gossypium lobatum</name>
    <dbReference type="NCBI Taxonomy" id="34289"/>
    <lineage>
        <taxon>Eukaryota</taxon>
        <taxon>Viridiplantae</taxon>
        <taxon>Streptophyta</taxon>
        <taxon>Embryophyta</taxon>
        <taxon>Tracheophyta</taxon>
        <taxon>Spermatophyta</taxon>
        <taxon>Magnoliopsida</taxon>
        <taxon>eudicotyledons</taxon>
        <taxon>Gunneridae</taxon>
        <taxon>Pentapetalae</taxon>
        <taxon>rosids</taxon>
        <taxon>malvids</taxon>
        <taxon>Malvales</taxon>
        <taxon>Malvaceae</taxon>
        <taxon>Malvoideae</taxon>
        <taxon>Gossypium</taxon>
    </lineage>
</organism>
<dbReference type="CDD" id="cd06222">
    <property type="entry name" value="RNase_H_like"/>
    <property type="match status" value="1"/>
</dbReference>
<dbReference type="InterPro" id="IPR044730">
    <property type="entry name" value="RNase_H-like_dom_plant"/>
</dbReference>
<dbReference type="InterPro" id="IPR036397">
    <property type="entry name" value="RNaseH_sf"/>
</dbReference>
<feature type="non-terminal residue" evidence="2">
    <location>
        <position position="1"/>
    </location>
</feature>